<sequence>MCLACHMVCCASDEFQGCGWVHCDEPDCWDGPDEVREDLPDDDSDGDGYDLRRLPLAACCRPAPSRFRCVEIA</sequence>
<gene>
    <name evidence="1" type="ORF">F6X53_11165</name>
</gene>
<comment type="caution">
    <text evidence="1">The sequence shown here is derived from an EMBL/GenBank/DDBJ whole genome shotgun (WGS) entry which is preliminary data.</text>
</comment>
<dbReference type="RefSeq" id="WP_151000094.1">
    <property type="nucleotide sequence ID" value="NZ_BPQY01000305.1"/>
</dbReference>
<organism evidence="1 2">
    <name type="scientific">Methylobacterium soli</name>
    <dbReference type="NCBI Taxonomy" id="553447"/>
    <lineage>
        <taxon>Bacteria</taxon>
        <taxon>Pseudomonadati</taxon>
        <taxon>Pseudomonadota</taxon>
        <taxon>Alphaproteobacteria</taxon>
        <taxon>Hyphomicrobiales</taxon>
        <taxon>Methylobacteriaceae</taxon>
        <taxon>Methylobacterium</taxon>
    </lineage>
</organism>
<evidence type="ECO:0000313" key="2">
    <source>
        <dbReference type="Proteomes" id="UP000474159"/>
    </source>
</evidence>
<dbReference type="EMBL" id="VZZK01000009">
    <property type="protein sequence ID" value="KAB1079359.1"/>
    <property type="molecule type" value="Genomic_DNA"/>
</dbReference>
<name>A0A6L3SZ03_9HYPH</name>
<protein>
    <submittedName>
        <fullName evidence="1">Uncharacterized protein</fullName>
    </submittedName>
</protein>
<reference evidence="1 2" key="1">
    <citation type="submission" date="2019-09" db="EMBL/GenBank/DDBJ databases">
        <title>YIM 48816 draft genome.</title>
        <authorList>
            <person name="Jiang L."/>
        </authorList>
    </citation>
    <scope>NUCLEOTIDE SEQUENCE [LARGE SCALE GENOMIC DNA]</scope>
    <source>
        <strain evidence="1 2">YIM 48816</strain>
    </source>
</reference>
<dbReference type="AlphaFoldDB" id="A0A6L3SZ03"/>
<keyword evidence="2" id="KW-1185">Reference proteome</keyword>
<proteinExistence type="predicted"/>
<accession>A0A6L3SZ03</accession>
<dbReference type="Proteomes" id="UP000474159">
    <property type="component" value="Unassembled WGS sequence"/>
</dbReference>
<evidence type="ECO:0000313" key="1">
    <source>
        <dbReference type="EMBL" id="KAB1079359.1"/>
    </source>
</evidence>